<accession>A0ABQ8DZU3</accession>
<evidence type="ECO:0000313" key="8">
    <source>
        <dbReference type="Proteomes" id="UP000824890"/>
    </source>
</evidence>
<sequence>MHYDLKECRFESLLELFWWSMHDPTTLNRQGNNVGSQYRSGIYYYNPEQEKLARESLEYIGRHQQHVDRKIVTEILPATKFYRAEEDNQQYLSKGGRFGLKQSSAKGCNDPIRCYGS</sequence>
<dbReference type="InterPro" id="IPR002569">
    <property type="entry name" value="Met_Sox_Rdtase_MsrA_dom"/>
</dbReference>
<name>A0ABQ8DZU3_BRANA</name>
<dbReference type="PANTHER" id="PTHR42799">
    <property type="entry name" value="MITOCHONDRIAL PEPTIDE METHIONINE SULFOXIDE REDUCTASE"/>
    <property type="match status" value="1"/>
</dbReference>
<evidence type="ECO:0000256" key="2">
    <source>
        <dbReference type="ARBA" id="ARBA00012502"/>
    </source>
</evidence>
<proteinExistence type="inferred from homology"/>
<evidence type="ECO:0000313" key="7">
    <source>
        <dbReference type="EMBL" id="KAH0934887.1"/>
    </source>
</evidence>
<dbReference type="EMBL" id="JAGKQM010000003">
    <property type="protein sequence ID" value="KAH0934887.1"/>
    <property type="molecule type" value="Genomic_DNA"/>
</dbReference>
<keyword evidence="8" id="KW-1185">Reference proteome</keyword>
<dbReference type="InterPro" id="IPR036509">
    <property type="entry name" value="Met_Sox_Rdtase_MsrA_sf"/>
</dbReference>
<evidence type="ECO:0000256" key="3">
    <source>
        <dbReference type="ARBA" id="ARBA00023002"/>
    </source>
</evidence>
<dbReference type="Proteomes" id="UP000824890">
    <property type="component" value="Unassembled WGS sequence"/>
</dbReference>
<organism evidence="7 8">
    <name type="scientific">Brassica napus</name>
    <name type="common">Rape</name>
    <dbReference type="NCBI Taxonomy" id="3708"/>
    <lineage>
        <taxon>Eukaryota</taxon>
        <taxon>Viridiplantae</taxon>
        <taxon>Streptophyta</taxon>
        <taxon>Embryophyta</taxon>
        <taxon>Tracheophyta</taxon>
        <taxon>Spermatophyta</taxon>
        <taxon>Magnoliopsida</taxon>
        <taxon>eudicotyledons</taxon>
        <taxon>Gunneridae</taxon>
        <taxon>Pentapetalae</taxon>
        <taxon>rosids</taxon>
        <taxon>malvids</taxon>
        <taxon>Brassicales</taxon>
        <taxon>Brassicaceae</taxon>
        <taxon>Brassiceae</taxon>
        <taxon>Brassica</taxon>
    </lineage>
</organism>
<evidence type="ECO:0000259" key="6">
    <source>
        <dbReference type="Pfam" id="PF01625"/>
    </source>
</evidence>
<reference evidence="7 8" key="1">
    <citation type="submission" date="2021-05" db="EMBL/GenBank/DDBJ databases">
        <title>Genome Assembly of Synthetic Allotetraploid Brassica napus Reveals Homoeologous Exchanges between Subgenomes.</title>
        <authorList>
            <person name="Davis J.T."/>
        </authorList>
    </citation>
    <scope>NUCLEOTIDE SEQUENCE [LARGE SCALE GENOMIC DNA]</scope>
    <source>
        <strain evidence="8">cv. Da-Ae</strain>
        <tissue evidence="7">Seedling</tissue>
    </source>
</reference>
<dbReference type="PANTHER" id="PTHR42799:SF25">
    <property type="entry name" value="PEPTIDE METHIONINE SULFOXIDE REDUCTASE A1"/>
    <property type="match status" value="1"/>
</dbReference>
<dbReference type="EC" id="1.8.4.11" evidence="2"/>
<feature type="domain" description="Peptide methionine sulphoxide reductase MsrA" evidence="6">
    <location>
        <begin position="2"/>
        <end position="94"/>
    </location>
</feature>
<gene>
    <name evidence="7" type="ORF">HID58_012004</name>
</gene>
<evidence type="ECO:0000256" key="4">
    <source>
        <dbReference type="ARBA" id="ARBA00030273"/>
    </source>
</evidence>
<protein>
    <recommendedName>
        <fullName evidence="2">peptide-methionine (S)-S-oxide reductase</fullName>
        <ecNumber evidence="2">1.8.4.11</ecNumber>
    </recommendedName>
    <alternativeName>
        <fullName evidence="5">Peptide-methionine (S)-S-oxide reductase</fullName>
    </alternativeName>
    <alternativeName>
        <fullName evidence="4">Protein-methionine-S-oxide reductase</fullName>
    </alternativeName>
</protein>
<dbReference type="Pfam" id="PF01625">
    <property type="entry name" value="PMSR"/>
    <property type="match status" value="1"/>
</dbReference>
<evidence type="ECO:0000256" key="1">
    <source>
        <dbReference type="ARBA" id="ARBA00005591"/>
    </source>
</evidence>
<evidence type="ECO:0000256" key="5">
    <source>
        <dbReference type="ARBA" id="ARBA00030643"/>
    </source>
</evidence>
<comment type="similarity">
    <text evidence="1">Belongs to the MsrA Met sulfoxide reductase family.</text>
</comment>
<comment type="caution">
    <text evidence="7">The sequence shown here is derived from an EMBL/GenBank/DDBJ whole genome shotgun (WGS) entry which is preliminary data.</text>
</comment>
<dbReference type="Gene3D" id="3.30.1060.10">
    <property type="entry name" value="Peptide methionine sulphoxide reductase MsrA"/>
    <property type="match status" value="1"/>
</dbReference>
<keyword evidence="3" id="KW-0560">Oxidoreductase</keyword>
<dbReference type="SUPFAM" id="SSF55068">
    <property type="entry name" value="Peptide methionine sulfoxide reductase"/>
    <property type="match status" value="1"/>
</dbReference>
<dbReference type="InterPro" id="IPR050162">
    <property type="entry name" value="MsrA_MetSO_reductase"/>
</dbReference>